<proteinExistence type="predicted"/>
<gene>
    <name evidence="2" type="ORF">BOKJ2_LOCUS10524</name>
</gene>
<evidence type="ECO:0000313" key="2">
    <source>
        <dbReference type="EMBL" id="CAD5223754.1"/>
    </source>
</evidence>
<feature type="compositionally biased region" description="Polar residues" evidence="1">
    <location>
        <begin position="99"/>
        <end position="109"/>
    </location>
</feature>
<accession>A0A811L9F6</accession>
<dbReference type="Proteomes" id="UP000783686">
    <property type="component" value="Unassembled WGS sequence"/>
</dbReference>
<sequence length="487" mass="54525">MMLEEIRYRLSFLLEKYEATGKQEKATALTLLLEDVADFTAGAVWHFMKQNDTNVTRIPTEVQVSEAEQVGDSVDSTAVNRSNSGPTTPALRSDLVASTADSRSDSTGTVADIRRVKREQVEPSETTGTPEPTVVESTVTSEVNGNLQSGGNVASVDSLLVDNAKSTAIAQPPITSFLTQDLIVLHQLTVITEGQELENLVLISEGRESGFDSRRSGARESSFDNGRSEARESSYNNRRPGVPDYTNNQKRPRDSESADRRREGSRSRIPEFAPPAYGSETVDHRDNKFANQSFGSRNDDNEAHVIDCELPGEVFHGKSILNIRTRAVEKNIIIFTTKVTGPNKRTVHNLLRIIGAPIYVFKRKILDMHFPGYVENIIITGSKEWLKSPVKELEEVFQAVKSRIAHAEIYFVVYGDLRNLDKLNRLAVAASKNMSDVHVIHPNQFYEDYAALFESQFKRAHVRFLLNLNQFVISCRANPKLLERPWD</sequence>
<feature type="compositionally biased region" description="Basic and acidic residues" evidence="1">
    <location>
        <begin position="208"/>
        <end position="232"/>
    </location>
</feature>
<comment type="caution">
    <text evidence="2">The sequence shown here is derived from an EMBL/GenBank/DDBJ whole genome shotgun (WGS) entry which is preliminary data.</text>
</comment>
<dbReference type="Proteomes" id="UP000614601">
    <property type="component" value="Unassembled WGS sequence"/>
</dbReference>
<organism evidence="2 3">
    <name type="scientific">Bursaphelenchus okinawaensis</name>
    <dbReference type="NCBI Taxonomy" id="465554"/>
    <lineage>
        <taxon>Eukaryota</taxon>
        <taxon>Metazoa</taxon>
        <taxon>Ecdysozoa</taxon>
        <taxon>Nematoda</taxon>
        <taxon>Chromadorea</taxon>
        <taxon>Rhabditida</taxon>
        <taxon>Tylenchina</taxon>
        <taxon>Tylenchomorpha</taxon>
        <taxon>Aphelenchoidea</taxon>
        <taxon>Aphelenchoididae</taxon>
        <taxon>Bursaphelenchus</taxon>
    </lineage>
</organism>
<evidence type="ECO:0000256" key="1">
    <source>
        <dbReference type="SAM" id="MobiDB-lite"/>
    </source>
</evidence>
<evidence type="ECO:0000313" key="3">
    <source>
        <dbReference type="Proteomes" id="UP000614601"/>
    </source>
</evidence>
<feature type="compositionally biased region" description="Basic and acidic residues" evidence="1">
    <location>
        <begin position="251"/>
        <end position="269"/>
    </location>
</feature>
<feature type="compositionally biased region" description="Polar residues" evidence="1">
    <location>
        <begin position="74"/>
        <end position="87"/>
    </location>
</feature>
<dbReference type="AlphaFoldDB" id="A0A811L9F6"/>
<reference evidence="2" key="1">
    <citation type="submission" date="2020-09" db="EMBL/GenBank/DDBJ databases">
        <authorList>
            <person name="Kikuchi T."/>
        </authorList>
    </citation>
    <scope>NUCLEOTIDE SEQUENCE</scope>
    <source>
        <strain evidence="2">SH1</strain>
    </source>
</reference>
<feature type="region of interest" description="Disordered" evidence="1">
    <location>
        <begin position="66"/>
        <end position="109"/>
    </location>
</feature>
<protein>
    <submittedName>
        <fullName evidence="2">Uncharacterized protein</fullName>
    </submittedName>
</protein>
<dbReference type="EMBL" id="CAJFCW020000005">
    <property type="protein sequence ID" value="CAG9118691.1"/>
    <property type="molecule type" value="Genomic_DNA"/>
</dbReference>
<name>A0A811L9F6_9BILA</name>
<keyword evidence="3" id="KW-1185">Reference proteome</keyword>
<feature type="region of interest" description="Disordered" evidence="1">
    <location>
        <begin position="208"/>
        <end position="284"/>
    </location>
</feature>
<dbReference type="EMBL" id="CAJFDH010000005">
    <property type="protein sequence ID" value="CAD5223754.1"/>
    <property type="molecule type" value="Genomic_DNA"/>
</dbReference>